<dbReference type="AlphaFoldDB" id="A0AAQ3S4Q3"/>
<name>A0AAQ3S4Q3_VIGMU</name>
<dbReference type="GO" id="GO:0006952">
    <property type="term" value="P:defense response"/>
    <property type="evidence" value="ECO:0007669"/>
    <property type="project" value="InterPro"/>
</dbReference>
<protein>
    <submittedName>
        <fullName evidence="2">Uncharacterized protein</fullName>
    </submittedName>
</protein>
<evidence type="ECO:0000313" key="3">
    <source>
        <dbReference type="Proteomes" id="UP001374535"/>
    </source>
</evidence>
<sequence length="373" mass="41211">MNHTLPYPTKLKTQSTVTLPRSCRDAAAAHRDSDICGLSESSRVPATFAIAPIVLVVVVAASFVEGICCSLPHRPSRNLMETKERLLLSKGHSTALFYWVAQLIASVMACLVLRGIVVGMKLHIFCGMRPSSFAAYGLVDLNMPNSSINCLWEDRKHFPCLKKMDLSNSKYLRETPDFSGVPSLERQDLSGCTDLSFQLAFLSLRNCSNLISIEFHNGFSPSSLRVLHFSGCTKLENTPDFTWTTNLEYLDFGGCTSLSSVHESIGVLAKLTFLSLRDCTSLVSIPSNNNIMKSLQTLDFSGCFQFTDYSLGNNHQVQKGWLLWAGVGLVGSIIATSLTRVVVSSFSGETPQREHGRRQFRVTDFQIALVLKH</sequence>
<reference evidence="2 3" key="1">
    <citation type="journal article" date="2023" name="Life. Sci Alliance">
        <title>Evolutionary insights into 3D genome organization and epigenetic landscape of Vigna mungo.</title>
        <authorList>
            <person name="Junaid A."/>
            <person name="Singh B."/>
            <person name="Bhatia S."/>
        </authorList>
    </citation>
    <scope>NUCLEOTIDE SEQUENCE [LARGE SCALE GENOMIC DNA]</scope>
    <source>
        <strain evidence="2">Urdbean</strain>
    </source>
</reference>
<evidence type="ECO:0000313" key="2">
    <source>
        <dbReference type="EMBL" id="WVZ16308.1"/>
    </source>
</evidence>
<dbReference type="SUPFAM" id="SSF52058">
    <property type="entry name" value="L domain-like"/>
    <property type="match status" value="1"/>
</dbReference>
<dbReference type="InterPro" id="IPR044974">
    <property type="entry name" value="Disease_R_plants"/>
</dbReference>
<keyword evidence="3" id="KW-1185">Reference proteome</keyword>
<dbReference type="EMBL" id="CP144698">
    <property type="protein sequence ID" value="WVZ16308.1"/>
    <property type="molecule type" value="Genomic_DNA"/>
</dbReference>
<dbReference type="PANTHER" id="PTHR11017:SF290">
    <property type="entry name" value="ADP-RIBOSYL CYCLASE_CYCLIC ADP-RIBOSE HYDROLASE"/>
    <property type="match status" value="1"/>
</dbReference>
<keyword evidence="1" id="KW-1133">Transmembrane helix</keyword>
<accession>A0AAQ3S4Q3</accession>
<evidence type="ECO:0000256" key="1">
    <source>
        <dbReference type="SAM" id="Phobius"/>
    </source>
</evidence>
<organism evidence="2 3">
    <name type="scientific">Vigna mungo</name>
    <name type="common">Black gram</name>
    <name type="synonym">Phaseolus mungo</name>
    <dbReference type="NCBI Taxonomy" id="3915"/>
    <lineage>
        <taxon>Eukaryota</taxon>
        <taxon>Viridiplantae</taxon>
        <taxon>Streptophyta</taxon>
        <taxon>Embryophyta</taxon>
        <taxon>Tracheophyta</taxon>
        <taxon>Spermatophyta</taxon>
        <taxon>Magnoliopsida</taxon>
        <taxon>eudicotyledons</taxon>
        <taxon>Gunneridae</taxon>
        <taxon>Pentapetalae</taxon>
        <taxon>rosids</taxon>
        <taxon>fabids</taxon>
        <taxon>Fabales</taxon>
        <taxon>Fabaceae</taxon>
        <taxon>Papilionoideae</taxon>
        <taxon>50 kb inversion clade</taxon>
        <taxon>NPAAA clade</taxon>
        <taxon>indigoferoid/millettioid clade</taxon>
        <taxon>Phaseoleae</taxon>
        <taxon>Vigna</taxon>
    </lineage>
</organism>
<proteinExistence type="predicted"/>
<feature type="transmembrane region" description="Helical" evidence="1">
    <location>
        <begin position="48"/>
        <end position="73"/>
    </location>
</feature>
<keyword evidence="1" id="KW-0812">Transmembrane</keyword>
<keyword evidence="1" id="KW-0472">Membrane</keyword>
<dbReference type="Gene3D" id="3.80.10.10">
    <property type="entry name" value="Ribonuclease Inhibitor"/>
    <property type="match status" value="2"/>
</dbReference>
<dbReference type="Proteomes" id="UP001374535">
    <property type="component" value="Chromosome 3"/>
</dbReference>
<dbReference type="InterPro" id="IPR032675">
    <property type="entry name" value="LRR_dom_sf"/>
</dbReference>
<dbReference type="PANTHER" id="PTHR11017">
    <property type="entry name" value="LEUCINE-RICH REPEAT-CONTAINING PROTEIN"/>
    <property type="match status" value="1"/>
</dbReference>
<feature type="transmembrane region" description="Helical" evidence="1">
    <location>
        <begin position="94"/>
        <end position="117"/>
    </location>
</feature>
<gene>
    <name evidence="2" type="ORF">V8G54_009290</name>
</gene>